<dbReference type="EMBL" id="GECZ01007036">
    <property type="protein sequence ID" value="JAS62733.1"/>
    <property type="molecule type" value="Transcribed_RNA"/>
</dbReference>
<sequence>MITLINSLCVVPIGHGITLIGEFKTKGLKTLVCSPMGCVRDLVKPEVFAKNIVKFQNITGANVLVVSYNQRSHRILRNGLSHPEFLGKLRRCIDDCERVSSIGNQSAETLSNKHDNSVVLVPSTSITHPSNFPTSQSEEGTPIIVVFQSVAGLHLFDTYLILDCFIVDQQAGLIASVFHIVEIEILMCGVPLQPRILNA</sequence>
<name>A0A1B6GKC0_9HEMI</name>
<organism evidence="1">
    <name type="scientific">Cuerna arida</name>
    <dbReference type="NCBI Taxonomy" id="1464854"/>
    <lineage>
        <taxon>Eukaryota</taxon>
        <taxon>Metazoa</taxon>
        <taxon>Ecdysozoa</taxon>
        <taxon>Arthropoda</taxon>
        <taxon>Hexapoda</taxon>
        <taxon>Insecta</taxon>
        <taxon>Pterygota</taxon>
        <taxon>Neoptera</taxon>
        <taxon>Paraneoptera</taxon>
        <taxon>Hemiptera</taxon>
        <taxon>Auchenorrhyncha</taxon>
        <taxon>Membracoidea</taxon>
        <taxon>Cicadellidae</taxon>
        <taxon>Cicadellinae</taxon>
        <taxon>Proconiini</taxon>
        <taxon>Cuerna</taxon>
    </lineage>
</organism>
<reference evidence="1" key="1">
    <citation type="submission" date="2015-11" db="EMBL/GenBank/DDBJ databases">
        <title>De novo transcriptome assembly of four potential Pierce s Disease insect vectors from Arizona vineyards.</title>
        <authorList>
            <person name="Tassone E.E."/>
        </authorList>
    </citation>
    <scope>NUCLEOTIDE SEQUENCE</scope>
</reference>
<evidence type="ECO:0000313" key="1">
    <source>
        <dbReference type="EMBL" id="JAS62733.1"/>
    </source>
</evidence>
<protein>
    <submittedName>
        <fullName evidence="1">Uncharacterized protein</fullName>
    </submittedName>
</protein>
<proteinExistence type="predicted"/>
<feature type="non-terminal residue" evidence="1">
    <location>
        <position position="199"/>
    </location>
</feature>
<gene>
    <name evidence="1" type="ORF">g.40854</name>
</gene>
<accession>A0A1B6GKC0</accession>
<dbReference type="AlphaFoldDB" id="A0A1B6GKC0"/>